<sequence>MSVTAGHAEPASAPMPVVQDTTSIAENNIEEANHAEPVLPTALSSSTKVEDTQTGKNIISSKNHDIVSEEKNIQYSGNKISDKNSEAKNQEEIEKIKLEQENIKATQRQLLLKLDELTKAMYLSNSNFGEKNGPGYYYRFTRQPGVRKTSDGFYYLISSLVTKKTKTKDSELREVGIRPNDFVTFSLKESFADGKIVSETPILTVMNDNKLPDVVKAAFSVGGKDKMVTIVSLAKDIYSDSGENSYPKGIMPETTLIYTFKIVGVHYNNSQEMNVLKLRG</sequence>
<dbReference type="Proteomes" id="UP000004710">
    <property type="component" value="Unassembled WGS sequence"/>
</dbReference>
<protein>
    <submittedName>
        <fullName evidence="2">Uncharacterized protein</fullName>
    </submittedName>
</protein>
<feature type="region of interest" description="Disordered" evidence="1">
    <location>
        <begin position="1"/>
        <end position="24"/>
    </location>
</feature>
<reference evidence="2 3" key="1">
    <citation type="submission" date="2010-01" db="EMBL/GenBank/DDBJ databases">
        <title>The Genome Sequence of Escherichia coli M605.</title>
        <authorList>
            <consortium name="The Broad Institute Genome Sequencing Platform"/>
            <consortium name="The Broad Institute Genome Sequencing Center for Infectious Disease"/>
            <person name="Feldgarden M."/>
            <person name="Gordon D.M."/>
            <person name="Johnson J.R."/>
            <person name="Johnston B.D."/>
            <person name="Young S."/>
            <person name="Zeng Q."/>
            <person name="Koehrsen M."/>
            <person name="Alvarado L."/>
            <person name="Berlin A.M."/>
            <person name="Borenstein D."/>
            <person name="Chapman S.B."/>
            <person name="Chen Z."/>
            <person name="Engels R."/>
            <person name="Freedman E."/>
            <person name="Gellesch M."/>
            <person name="Goldberg J."/>
            <person name="Griggs A."/>
            <person name="Gujja S."/>
            <person name="Heilman E.R."/>
            <person name="Heiman D.I."/>
            <person name="Hepburn T.A."/>
            <person name="Howarth C."/>
            <person name="Jen D."/>
            <person name="Larson L."/>
            <person name="Lewis B."/>
            <person name="Mehta T."/>
            <person name="Park D."/>
            <person name="Pearson M."/>
            <person name="Richards J."/>
            <person name="Roberts A."/>
            <person name="Saif S."/>
            <person name="Shea T.D."/>
            <person name="Shenoy N."/>
            <person name="Sisk P."/>
            <person name="Stolte C."/>
            <person name="Sykes S.N."/>
            <person name="Walk T."/>
            <person name="White J."/>
            <person name="Yandava C."/>
            <person name="Haas B."/>
            <person name="Henn M.R."/>
            <person name="Nusbaum C."/>
            <person name="Birren B."/>
        </authorList>
    </citation>
    <scope>NUCLEOTIDE SEQUENCE [LARGE SCALE GENOMIC DNA]</scope>
    <source>
        <strain evidence="2 3">M605</strain>
    </source>
</reference>
<dbReference type="AlphaFoldDB" id="F4SY82"/>
<organism evidence="2 3">
    <name type="scientific">Escherichia coli M605</name>
    <dbReference type="NCBI Taxonomy" id="656417"/>
    <lineage>
        <taxon>Bacteria</taxon>
        <taxon>Pseudomonadati</taxon>
        <taxon>Pseudomonadota</taxon>
        <taxon>Gammaproteobacteria</taxon>
        <taxon>Enterobacterales</taxon>
        <taxon>Enterobacteriaceae</taxon>
        <taxon>Escherichia</taxon>
    </lineage>
</organism>
<gene>
    <name evidence="2" type="ORF">ECIG_04722</name>
</gene>
<dbReference type="EMBL" id="GL883905">
    <property type="protein sequence ID" value="EGI16329.1"/>
    <property type="molecule type" value="Genomic_DNA"/>
</dbReference>
<evidence type="ECO:0000313" key="3">
    <source>
        <dbReference type="Proteomes" id="UP000004710"/>
    </source>
</evidence>
<evidence type="ECO:0000313" key="2">
    <source>
        <dbReference type="EMBL" id="EGI16329.1"/>
    </source>
</evidence>
<proteinExistence type="predicted"/>
<name>F4SY82_ECOLX</name>
<evidence type="ECO:0000256" key="1">
    <source>
        <dbReference type="SAM" id="MobiDB-lite"/>
    </source>
</evidence>
<accession>F4SY82</accession>
<dbReference type="HOGENOM" id="CLU_993034_0_0_6"/>